<gene>
    <name evidence="2" type="ORF">SAMN05192568_102530</name>
</gene>
<dbReference type="InterPro" id="IPR058575">
    <property type="entry name" value="NTP_transf_8_dom"/>
</dbReference>
<dbReference type="AlphaFoldDB" id="A0A1I4PKZ6"/>
<evidence type="ECO:0000313" key="2">
    <source>
        <dbReference type="EMBL" id="SFM28160.1"/>
    </source>
</evidence>
<dbReference type="RefSeq" id="WP_092043857.1">
    <property type="nucleotide sequence ID" value="NZ_FOTK01000025.1"/>
</dbReference>
<sequence>MPYRELDDEQARQLINAEQVFDAYRAARSTLQSRFAGSMAWKTVDGRSYLYRFKDGVWKSLGPRSEETEAIHQRFVDGRSHAKMRSTSLAQRLNRIAAVSRAQRLGRMPVIAARILRALSDARLTEPVVATVGTNALFAYERMAGVQIDEAVLETADFDLLYDARASLKLIVPEVAASGVVGLLRKVDHSFEVMGKRGFRAANRDGYIVDLITPAPKDPIRPSEARQIGRDPDDLVAVEIFGLAWLVNSPKVRVTVLDLRGYPAEMTVPDPRAFALHKAWLSGRPDRNPEKRRRDGAQARLIAELVARYLPHLAFDDPTLGALPKALRDQAATLTSADTGRETNDALEPDW</sequence>
<keyword evidence="3" id="KW-1185">Reference proteome</keyword>
<reference evidence="3" key="1">
    <citation type="submission" date="2016-10" db="EMBL/GenBank/DDBJ databases">
        <authorList>
            <person name="Varghese N."/>
            <person name="Submissions S."/>
        </authorList>
    </citation>
    <scope>NUCLEOTIDE SEQUENCE [LARGE SCALE GENOMIC DNA]</scope>
    <source>
        <strain evidence="3">BL36</strain>
    </source>
</reference>
<proteinExistence type="predicted"/>
<name>A0A1I4PKZ6_9HYPH</name>
<dbReference type="OrthoDB" id="8250574at2"/>
<dbReference type="Pfam" id="PF12281">
    <property type="entry name" value="NTP_transf_8"/>
    <property type="match status" value="1"/>
</dbReference>
<organism evidence="2 3">
    <name type="scientific">Methylobacterium pseudosasicola</name>
    <dbReference type="NCBI Taxonomy" id="582667"/>
    <lineage>
        <taxon>Bacteria</taxon>
        <taxon>Pseudomonadati</taxon>
        <taxon>Pseudomonadota</taxon>
        <taxon>Alphaproteobacteria</taxon>
        <taxon>Hyphomicrobiales</taxon>
        <taxon>Methylobacteriaceae</taxon>
        <taxon>Methylobacterium</taxon>
    </lineage>
</organism>
<protein>
    <recommendedName>
        <fullName evidence="1">Nucleotidyltransferase-like domain-containing protein</fullName>
    </recommendedName>
</protein>
<evidence type="ECO:0000259" key="1">
    <source>
        <dbReference type="Pfam" id="PF12281"/>
    </source>
</evidence>
<feature type="domain" description="Nucleotidyltransferase-like" evidence="1">
    <location>
        <begin position="113"/>
        <end position="317"/>
    </location>
</feature>
<dbReference type="EMBL" id="FOTK01000025">
    <property type="protein sequence ID" value="SFM28160.1"/>
    <property type="molecule type" value="Genomic_DNA"/>
</dbReference>
<dbReference type="Proteomes" id="UP000199048">
    <property type="component" value="Unassembled WGS sequence"/>
</dbReference>
<accession>A0A1I4PKZ6</accession>
<evidence type="ECO:0000313" key="3">
    <source>
        <dbReference type="Proteomes" id="UP000199048"/>
    </source>
</evidence>